<dbReference type="InterPro" id="IPR008593">
    <property type="entry name" value="Dam_MeTrfase"/>
</dbReference>
<dbReference type="GO" id="GO:0009007">
    <property type="term" value="F:site-specific DNA-methyltransferase (adenine-specific) activity"/>
    <property type="evidence" value="ECO:0007669"/>
    <property type="project" value="InterPro"/>
</dbReference>
<keyword evidence="1" id="KW-0808">Transferase</keyword>
<dbReference type="GO" id="GO:0003677">
    <property type="term" value="F:DNA binding"/>
    <property type="evidence" value="ECO:0007669"/>
    <property type="project" value="InterPro"/>
</dbReference>
<dbReference type="Proteomes" id="UP000266644">
    <property type="component" value="Unassembled WGS sequence"/>
</dbReference>
<evidence type="ECO:0000313" key="2">
    <source>
        <dbReference type="Proteomes" id="UP000266644"/>
    </source>
</evidence>
<name>A0A396C6M6_BACFG</name>
<sequence>MNVTFEGKSATGKNEWLTPPQLLNKLGPFDLDPCSPVNRPWGTAEHHYTIEDDGLRQKWFGRVFCNPPYDTHLIIQFIHKCAEHKNVLALTFARTDTKLFHEEIFKKADSILFIKGRLKFFHVTGEEGGTAGAPSCLISFNKENSEILKNCGIEGKFVQLKQRYN</sequence>
<dbReference type="EMBL" id="QRJE01000008">
    <property type="protein sequence ID" value="RHH14372.1"/>
    <property type="molecule type" value="Genomic_DNA"/>
</dbReference>
<protein>
    <submittedName>
        <fullName evidence="1">Adenine methyltransferase</fullName>
    </submittedName>
</protein>
<organism evidence="1 2">
    <name type="scientific">Bacteroides fragilis</name>
    <dbReference type="NCBI Taxonomy" id="817"/>
    <lineage>
        <taxon>Bacteria</taxon>
        <taxon>Pseudomonadati</taxon>
        <taxon>Bacteroidota</taxon>
        <taxon>Bacteroidia</taxon>
        <taxon>Bacteroidales</taxon>
        <taxon>Bacteroidaceae</taxon>
        <taxon>Bacteroides</taxon>
    </lineage>
</organism>
<dbReference type="GO" id="GO:0009307">
    <property type="term" value="P:DNA restriction-modification system"/>
    <property type="evidence" value="ECO:0007669"/>
    <property type="project" value="InterPro"/>
</dbReference>
<keyword evidence="1" id="KW-0489">Methyltransferase</keyword>
<evidence type="ECO:0000313" key="1">
    <source>
        <dbReference type="EMBL" id="RHH14372.1"/>
    </source>
</evidence>
<dbReference type="GO" id="GO:0032259">
    <property type="term" value="P:methylation"/>
    <property type="evidence" value="ECO:0007669"/>
    <property type="project" value="UniProtKB-KW"/>
</dbReference>
<dbReference type="AlphaFoldDB" id="A0A396C6M6"/>
<comment type="caution">
    <text evidence="1">The sequence shown here is derived from an EMBL/GenBank/DDBJ whole genome shotgun (WGS) entry which is preliminary data.</text>
</comment>
<gene>
    <name evidence="1" type="ORF">DW228_06115</name>
</gene>
<proteinExistence type="predicted"/>
<accession>A0A396C6M6</accession>
<dbReference type="Pfam" id="PF05869">
    <property type="entry name" value="Dam"/>
    <property type="match status" value="1"/>
</dbReference>
<dbReference type="RefSeq" id="WP_122330020.1">
    <property type="nucleotide sequence ID" value="NZ_JAQDYY010000001.1"/>
</dbReference>
<reference evidence="1 2" key="1">
    <citation type="submission" date="2018-08" db="EMBL/GenBank/DDBJ databases">
        <title>A genome reference for cultivated species of the human gut microbiota.</title>
        <authorList>
            <person name="Zou Y."/>
            <person name="Xue W."/>
            <person name="Luo G."/>
        </authorList>
    </citation>
    <scope>NUCLEOTIDE SEQUENCE [LARGE SCALE GENOMIC DNA]</scope>
    <source>
        <strain evidence="1 2">AM18-6</strain>
    </source>
</reference>